<dbReference type="EMBL" id="CM039173">
    <property type="protein sequence ID" value="KAH9769584.1"/>
    <property type="molecule type" value="Genomic_DNA"/>
</dbReference>
<organism evidence="1 2">
    <name type="scientific">Citrus sinensis</name>
    <name type="common">Sweet orange</name>
    <name type="synonym">Citrus aurantium var. sinensis</name>
    <dbReference type="NCBI Taxonomy" id="2711"/>
    <lineage>
        <taxon>Eukaryota</taxon>
        <taxon>Viridiplantae</taxon>
        <taxon>Streptophyta</taxon>
        <taxon>Embryophyta</taxon>
        <taxon>Tracheophyta</taxon>
        <taxon>Spermatophyta</taxon>
        <taxon>Magnoliopsida</taxon>
        <taxon>eudicotyledons</taxon>
        <taxon>Gunneridae</taxon>
        <taxon>Pentapetalae</taxon>
        <taxon>rosids</taxon>
        <taxon>malvids</taxon>
        <taxon>Sapindales</taxon>
        <taxon>Rutaceae</taxon>
        <taxon>Aurantioideae</taxon>
        <taxon>Citrus</taxon>
    </lineage>
</organism>
<dbReference type="Proteomes" id="UP000829398">
    <property type="component" value="Chromosome 4"/>
</dbReference>
<comment type="caution">
    <text evidence="1">The sequence shown here is derived from an EMBL/GenBank/DDBJ whole genome shotgun (WGS) entry which is preliminary data.</text>
</comment>
<keyword evidence="2" id="KW-1185">Reference proteome</keyword>
<reference evidence="2" key="1">
    <citation type="journal article" date="2023" name="Hortic. Res.">
        <title>A chromosome-level phased genome enabling allele-level studies in sweet orange: a case study on citrus Huanglongbing tolerance.</title>
        <authorList>
            <person name="Wu B."/>
            <person name="Yu Q."/>
            <person name="Deng Z."/>
            <person name="Duan Y."/>
            <person name="Luo F."/>
            <person name="Gmitter F. Jr."/>
        </authorList>
    </citation>
    <scope>NUCLEOTIDE SEQUENCE [LARGE SCALE GENOMIC DNA]</scope>
    <source>
        <strain evidence="2">cv. Valencia</strain>
    </source>
</reference>
<proteinExistence type="predicted"/>
<accession>A0ACB8L8A4</accession>
<sequence>MGHPVITRSKAGIFKPKIYLAKWEQKDIELLPSCTAQALANKSWNKAMEDEFKALQLNNTWELVEPNKEMKIVGNKWVYKLKYNPDGSIARHKARLVAKGYHQIAGVNYTETFSPVAKSATVKVVLGLAVNQGWDVNQIDVNNAYLNGDLNEEVFMDQCKGFVDKKFPNHFCISKKVLYGLKQAPRAWYEKLRCALPEWGFKNAISDTSLFYTRSRKELVIVLVYVGDILVTGSEPKQIQGVIENVKGKFALTELGSLSYFLGRPEIAFSVNKLSQYIQDPKDMHWQGCKRVLRYLKETCNDGLYYKAGRELKLKAYVDADWAADKDDRESIGGYCVYLGDNLVSWSAKKQRVVSKSGTEAEYRALSNGAAEIIWIMSLLNEFSYQIEPKTVIWCDNKSAIALAENPVFHGRTKHIEIDIHFLRDLIKKGQVEIKYIPGRRQVANIMTKALPYESFEFHKNKLRVWQDCQA</sequence>
<evidence type="ECO:0000313" key="2">
    <source>
        <dbReference type="Proteomes" id="UP000829398"/>
    </source>
</evidence>
<evidence type="ECO:0000313" key="1">
    <source>
        <dbReference type="EMBL" id="KAH9769584.1"/>
    </source>
</evidence>
<name>A0ACB8L8A4_CITSI</name>
<protein>
    <submittedName>
        <fullName evidence="1">Retrovirus-related pol polyprotein from transposon RE1</fullName>
    </submittedName>
</protein>
<gene>
    <name evidence="1" type="ORF">KPL71_012068</name>
</gene>